<evidence type="ECO:0000256" key="2">
    <source>
        <dbReference type="ARBA" id="ARBA00022475"/>
    </source>
</evidence>
<evidence type="ECO:0000256" key="5">
    <source>
        <dbReference type="ARBA" id="ARBA00023136"/>
    </source>
</evidence>
<keyword evidence="2" id="KW-1003">Cell membrane</keyword>
<dbReference type="PANTHER" id="PTHR23513">
    <property type="entry name" value="INTEGRAL MEMBRANE EFFLUX PROTEIN-RELATED"/>
    <property type="match status" value="1"/>
</dbReference>
<feature type="transmembrane region" description="Helical" evidence="6">
    <location>
        <begin position="219"/>
        <end position="240"/>
    </location>
</feature>
<feature type="transmembrane region" description="Helical" evidence="6">
    <location>
        <begin position="367"/>
        <end position="385"/>
    </location>
</feature>
<dbReference type="Pfam" id="PF07690">
    <property type="entry name" value="MFS_1"/>
    <property type="match status" value="1"/>
</dbReference>
<feature type="transmembrane region" description="Helical" evidence="6">
    <location>
        <begin position="304"/>
        <end position="321"/>
    </location>
</feature>
<feature type="transmembrane region" description="Helical" evidence="6">
    <location>
        <begin position="63"/>
        <end position="84"/>
    </location>
</feature>
<keyword evidence="5 6" id="KW-0472">Membrane</keyword>
<protein>
    <submittedName>
        <fullName evidence="7">Transmembrane secretion effector</fullName>
    </submittedName>
</protein>
<dbReference type="CDD" id="cd06173">
    <property type="entry name" value="MFS_MefA_like"/>
    <property type="match status" value="1"/>
</dbReference>
<feature type="transmembrane region" description="Helical" evidence="6">
    <location>
        <begin position="130"/>
        <end position="152"/>
    </location>
</feature>
<comment type="subcellular location">
    <subcellularLocation>
        <location evidence="1">Cell membrane</location>
        <topology evidence="1">Multi-pass membrane protein</topology>
    </subcellularLocation>
</comment>
<feature type="transmembrane region" description="Helical" evidence="6">
    <location>
        <begin position="278"/>
        <end position="298"/>
    </location>
</feature>
<sequence>MLFTGRLITNIGDSLYAVAAMWLVYELTSNSIFTGIAGALTMGPMALNFLIGPLVDHLPLKNLLVYSQLIQVVLILIIPITFYLDILNVWIVLTIMPIAVFIEQFAYPAQQTALPKILEKEELVKGNSMMAFAYQGTDIIFIGLSGLIIAYIGAIQVFVIDAFTFLVAGLLFHFLALPKRANEVAQQGMKDTIKSAKSSYTKDLKEGISYVKNSFIPKFLVAVVGANFLFGAVNAILPVYADLRGGEVFYGYYLAALSVGMLVGSLSASALNRFSISTIMIVGSVAAGCSWLASFMVTNSYLSVIMYGLAMIPIGSINVMTQSMLQAIVSEALLGRVVTIVSSMASIALPVGALFGGIAANFIGSEYVFFLGSIANILIGAYWLINADLRKIPTLEKMNPENYGLSA</sequence>
<dbReference type="SUPFAM" id="SSF103473">
    <property type="entry name" value="MFS general substrate transporter"/>
    <property type="match status" value="1"/>
</dbReference>
<dbReference type="InterPro" id="IPR011701">
    <property type="entry name" value="MFS"/>
</dbReference>
<dbReference type="Proteomes" id="UP000198618">
    <property type="component" value="Unassembled WGS sequence"/>
</dbReference>
<feature type="transmembrane region" description="Helical" evidence="6">
    <location>
        <begin position="252"/>
        <end position="271"/>
    </location>
</feature>
<dbReference type="GO" id="GO:0022857">
    <property type="term" value="F:transmembrane transporter activity"/>
    <property type="evidence" value="ECO:0007669"/>
    <property type="project" value="InterPro"/>
</dbReference>
<feature type="transmembrane region" description="Helical" evidence="6">
    <location>
        <begin position="31"/>
        <end position="51"/>
    </location>
</feature>
<evidence type="ECO:0000256" key="3">
    <source>
        <dbReference type="ARBA" id="ARBA00022692"/>
    </source>
</evidence>
<dbReference type="InterPro" id="IPR036259">
    <property type="entry name" value="MFS_trans_sf"/>
</dbReference>
<dbReference type="AlphaFoldDB" id="A0A1H9XZK1"/>
<proteinExistence type="predicted"/>
<dbReference type="PANTHER" id="PTHR23513:SF6">
    <property type="entry name" value="MAJOR FACILITATOR SUPERFAMILY ASSOCIATED DOMAIN-CONTAINING PROTEIN"/>
    <property type="match status" value="1"/>
</dbReference>
<organism evidence="7 8">
    <name type="scientific">Oceanobacillus limi</name>
    <dbReference type="NCBI Taxonomy" id="930131"/>
    <lineage>
        <taxon>Bacteria</taxon>
        <taxon>Bacillati</taxon>
        <taxon>Bacillota</taxon>
        <taxon>Bacilli</taxon>
        <taxon>Bacillales</taxon>
        <taxon>Bacillaceae</taxon>
        <taxon>Oceanobacillus</taxon>
    </lineage>
</organism>
<evidence type="ECO:0000256" key="4">
    <source>
        <dbReference type="ARBA" id="ARBA00022989"/>
    </source>
</evidence>
<dbReference type="Gene3D" id="1.20.1250.20">
    <property type="entry name" value="MFS general substrate transporter like domains"/>
    <property type="match status" value="1"/>
</dbReference>
<reference evidence="7 8" key="1">
    <citation type="submission" date="2016-10" db="EMBL/GenBank/DDBJ databases">
        <authorList>
            <person name="de Groot N.N."/>
        </authorList>
    </citation>
    <scope>NUCLEOTIDE SEQUENCE [LARGE SCALE GENOMIC DNA]</scope>
    <source>
        <strain evidence="7 8">IBRC-M 10780</strain>
    </source>
</reference>
<dbReference type="GO" id="GO:0005886">
    <property type="term" value="C:plasma membrane"/>
    <property type="evidence" value="ECO:0007669"/>
    <property type="project" value="UniProtKB-SubCell"/>
</dbReference>
<accession>A0A1H9XZK1</accession>
<keyword evidence="4 6" id="KW-1133">Transmembrane helix</keyword>
<dbReference type="EMBL" id="FOHE01000001">
    <property type="protein sequence ID" value="SES61871.1"/>
    <property type="molecule type" value="Genomic_DNA"/>
</dbReference>
<gene>
    <name evidence="7" type="ORF">SAMN05216389_10153</name>
</gene>
<evidence type="ECO:0000256" key="1">
    <source>
        <dbReference type="ARBA" id="ARBA00004651"/>
    </source>
</evidence>
<evidence type="ECO:0000256" key="6">
    <source>
        <dbReference type="SAM" id="Phobius"/>
    </source>
</evidence>
<name>A0A1H9XZK1_9BACI</name>
<evidence type="ECO:0000313" key="8">
    <source>
        <dbReference type="Proteomes" id="UP000198618"/>
    </source>
</evidence>
<keyword evidence="8" id="KW-1185">Reference proteome</keyword>
<evidence type="ECO:0000313" key="7">
    <source>
        <dbReference type="EMBL" id="SES61871.1"/>
    </source>
</evidence>
<feature type="transmembrane region" description="Helical" evidence="6">
    <location>
        <begin position="333"/>
        <end position="355"/>
    </location>
</feature>
<dbReference type="STRING" id="930131.SAMN05216389_10153"/>
<keyword evidence="3 6" id="KW-0812">Transmembrane</keyword>